<dbReference type="InterPro" id="IPR004220">
    <property type="entry name" value="5-COMe_2-OHmuconate_Isoase"/>
</dbReference>
<dbReference type="Pfam" id="PF02962">
    <property type="entry name" value="CHMI"/>
    <property type="match status" value="1"/>
</dbReference>
<dbReference type="RefSeq" id="WP_131905357.1">
    <property type="nucleotide sequence ID" value="NZ_BAAAFU010000004.1"/>
</dbReference>
<evidence type="ECO:0000313" key="2">
    <source>
        <dbReference type="Proteomes" id="UP000294887"/>
    </source>
</evidence>
<dbReference type="AlphaFoldDB" id="A0A4R1EYW0"/>
<organism evidence="1 2">
    <name type="scientific">Cocleimonas flava</name>
    <dbReference type="NCBI Taxonomy" id="634765"/>
    <lineage>
        <taxon>Bacteria</taxon>
        <taxon>Pseudomonadati</taxon>
        <taxon>Pseudomonadota</taxon>
        <taxon>Gammaproteobacteria</taxon>
        <taxon>Thiotrichales</taxon>
        <taxon>Thiotrichaceae</taxon>
        <taxon>Cocleimonas</taxon>
    </lineage>
</organism>
<name>A0A4R1EYW0_9GAMM</name>
<keyword evidence="1" id="KW-0413">Isomerase</keyword>
<dbReference type="InterPro" id="IPR014347">
    <property type="entry name" value="Tautomerase/MIF_sf"/>
</dbReference>
<proteinExistence type="predicted"/>
<keyword evidence="2" id="KW-1185">Reference proteome</keyword>
<dbReference type="PANTHER" id="PTHR37950:SF1">
    <property type="entry name" value="4-HYDROXYPHENYLACETATE CATABOLISM PROTEIN"/>
    <property type="match status" value="1"/>
</dbReference>
<sequence length="114" mass="13121">MPHCIIEHSNDVLTRVTQQQLIDSVLTGAKKSALFELDHIKLRTHAYEYYQKGDVKQAGFIHVTVRILQGRTVEQRQDLSEKVLQEFDHLRLSAVTITVEIVEMETASYTKKVI</sequence>
<gene>
    <name evidence="1" type="ORF">EV695_1548</name>
</gene>
<protein>
    <submittedName>
        <fullName evidence="1">5-carboxymethyl-2-hydroxymuconate isomerase</fullName>
    </submittedName>
</protein>
<comment type="caution">
    <text evidence="1">The sequence shown here is derived from an EMBL/GenBank/DDBJ whole genome shotgun (WGS) entry which is preliminary data.</text>
</comment>
<dbReference type="SUPFAM" id="SSF55331">
    <property type="entry name" value="Tautomerase/MIF"/>
    <property type="match status" value="1"/>
</dbReference>
<dbReference type="OrthoDB" id="9814215at2"/>
<accession>A0A4R1EYW0</accession>
<reference evidence="1 2" key="1">
    <citation type="submission" date="2019-03" db="EMBL/GenBank/DDBJ databases">
        <title>Genomic Encyclopedia of Type Strains, Phase IV (KMG-IV): sequencing the most valuable type-strain genomes for metagenomic binning, comparative biology and taxonomic classification.</title>
        <authorList>
            <person name="Goeker M."/>
        </authorList>
    </citation>
    <scope>NUCLEOTIDE SEQUENCE [LARGE SCALE GENOMIC DNA]</scope>
    <source>
        <strain evidence="1 2">DSM 24830</strain>
    </source>
</reference>
<dbReference type="GO" id="GO:0008704">
    <property type="term" value="F:5-carboxymethyl-2-hydroxymuconate delta-isomerase activity"/>
    <property type="evidence" value="ECO:0007669"/>
    <property type="project" value="InterPro"/>
</dbReference>
<dbReference type="Gene3D" id="3.30.429.10">
    <property type="entry name" value="Macrophage Migration Inhibitory Factor"/>
    <property type="match status" value="1"/>
</dbReference>
<dbReference type="PANTHER" id="PTHR37950">
    <property type="entry name" value="4-HYDROXYPHENYLACETATE CATABOLISM PROTEIN"/>
    <property type="match status" value="1"/>
</dbReference>
<dbReference type="EMBL" id="SMFQ01000003">
    <property type="protein sequence ID" value="TCJ87047.1"/>
    <property type="molecule type" value="Genomic_DNA"/>
</dbReference>
<evidence type="ECO:0000313" key="1">
    <source>
        <dbReference type="EMBL" id="TCJ87047.1"/>
    </source>
</evidence>
<dbReference type="Proteomes" id="UP000294887">
    <property type="component" value="Unassembled WGS sequence"/>
</dbReference>